<sequence length="116" mass="13273">MVNNVRNGYIANAQTLTGHGGFAQYLNRFKLKDSPYCACARDKVQDILHVLEECPIFARERADTEAGTGVIVARHDFPGLLSDRKSREIFLRFCERVTRHRNVVNRSKVYIVNNYG</sequence>
<keyword evidence="2" id="KW-1185">Reference proteome</keyword>
<accession>A0A4C1SZH5</accession>
<dbReference type="OrthoDB" id="411823at2759"/>
<organism evidence="1 2">
    <name type="scientific">Eumeta variegata</name>
    <name type="common">Bagworm moth</name>
    <name type="synonym">Eumeta japonica</name>
    <dbReference type="NCBI Taxonomy" id="151549"/>
    <lineage>
        <taxon>Eukaryota</taxon>
        <taxon>Metazoa</taxon>
        <taxon>Ecdysozoa</taxon>
        <taxon>Arthropoda</taxon>
        <taxon>Hexapoda</taxon>
        <taxon>Insecta</taxon>
        <taxon>Pterygota</taxon>
        <taxon>Neoptera</taxon>
        <taxon>Endopterygota</taxon>
        <taxon>Lepidoptera</taxon>
        <taxon>Glossata</taxon>
        <taxon>Ditrysia</taxon>
        <taxon>Tineoidea</taxon>
        <taxon>Psychidae</taxon>
        <taxon>Oiketicinae</taxon>
        <taxon>Eumeta</taxon>
    </lineage>
</organism>
<comment type="caution">
    <text evidence="1">The sequence shown here is derived from an EMBL/GenBank/DDBJ whole genome shotgun (WGS) entry which is preliminary data.</text>
</comment>
<dbReference type="AlphaFoldDB" id="A0A4C1SZH5"/>
<dbReference type="Proteomes" id="UP000299102">
    <property type="component" value="Unassembled WGS sequence"/>
</dbReference>
<dbReference type="EMBL" id="BGZK01000022">
    <property type="protein sequence ID" value="GBP06411.1"/>
    <property type="molecule type" value="Genomic_DNA"/>
</dbReference>
<evidence type="ECO:0000313" key="1">
    <source>
        <dbReference type="EMBL" id="GBP06411.1"/>
    </source>
</evidence>
<evidence type="ECO:0000313" key="2">
    <source>
        <dbReference type="Proteomes" id="UP000299102"/>
    </source>
</evidence>
<protein>
    <submittedName>
        <fullName evidence="1">115 kDa protein in type-1 retrotransposable element R1DM</fullName>
    </submittedName>
</protein>
<proteinExistence type="predicted"/>
<gene>
    <name evidence="1" type="ORF">EVAR_4559_1</name>
</gene>
<name>A0A4C1SZH5_EUMVA</name>
<reference evidence="1 2" key="1">
    <citation type="journal article" date="2019" name="Commun. Biol.">
        <title>The bagworm genome reveals a unique fibroin gene that provides high tensile strength.</title>
        <authorList>
            <person name="Kono N."/>
            <person name="Nakamura H."/>
            <person name="Ohtoshi R."/>
            <person name="Tomita M."/>
            <person name="Numata K."/>
            <person name="Arakawa K."/>
        </authorList>
    </citation>
    <scope>NUCLEOTIDE SEQUENCE [LARGE SCALE GENOMIC DNA]</scope>
</reference>